<dbReference type="PANTHER" id="PTHR43194:SF2">
    <property type="entry name" value="PEROXISOMAL MEMBRANE PROTEIN LPX1"/>
    <property type="match status" value="1"/>
</dbReference>
<accession>A0ABW5RW34</accession>
<evidence type="ECO:0000313" key="3">
    <source>
        <dbReference type="Proteomes" id="UP001597506"/>
    </source>
</evidence>
<reference evidence="3" key="1">
    <citation type="journal article" date="2019" name="Int. J. Syst. Evol. Microbiol.">
        <title>The Global Catalogue of Microorganisms (GCM) 10K type strain sequencing project: providing services to taxonomists for standard genome sequencing and annotation.</title>
        <authorList>
            <consortium name="The Broad Institute Genomics Platform"/>
            <consortium name="The Broad Institute Genome Sequencing Center for Infectious Disease"/>
            <person name="Wu L."/>
            <person name="Ma J."/>
        </authorList>
    </citation>
    <scope>NUCLEOTIDE SEQUENCE [LARGE SCALE GENOMIC DNA]</scope>
    <source>
        <strain evidence="3">KCTC 3913</strain>
    </source>
</reference>
<dbReference type="EMBL" id="JBHUMF010000031">
    <property type="protein sequence ID" value="MFD2681802.1"/>
    <property type="molecule type" value="Genomic_DNA"/>
</dbReference>
<organism evidence="2 3">
    <name type="scientific">Bacillus seohaeanensis</name>
    <dbReference type="NCBI Taxonomy" id="284580"/>
    <lineage>
        <taxon>Bacteria</taxon>
        <taxon>Bacillati</taxon>
        <taxon>Bacillota</taxon>
        <taxon>Bacilli</taxon>
        <taxon>Bacillales</taxon>
        <taxon>Bacillaceae</taxon>
        <taxon>Bacillus</taxon>
    </lineage>
</organism>
<comment type="caution">
    <text evidence="2">The sequence shown here is derived from an EMBL/GenBank/DDBJ whole genome shotgun (WGS) entry which is preliminary data.</text>
</comment>
<sequence>MGRLYFLHGFMGTSGSHFSSQISSLEENNELILLDLPGHGNSEEMAMDDYFENALQWVISQIKQRGQGYIVGLSLGASLAVHIAKREPSLVKGIILTGYSPFIPDELKDIMENQYDYFLNIEENDINIANHFKNVHGEKWFDTLKKVLYTMTFNYPSITDKDLENLIVPTLVLNGSKDFHEVEAATYIKGKNKEIEIGLIPNAGHTANIDQPDVYNLLVKEFINITMN</sequence>
<name>A0ABW5RW34_9BACI</name>
<dbReference type="PANTHER" id="PTHR43194">
    <property type="entry name" value="HYDROLASE ALPHA/BETA FOLD FAMILY"/>
    <property type="match status" value="1"/>
</dbReference>
<feature type="domain" description="AB hydrolase-1" evidence="1">
    <location>
        <begin position="5"/>
        <end position="215"/>
    </location>
</feature>
<dbReference type="RefSeq" id="WP_377936320.1">
    <property type="nucleotide sequence ID" value="NZ_JBHUMF010000031.1"/>
</dbReference>
<gene>
    <name evidence="2" type="ORF">ACFSUL_13760</name>
</gene>
<evidence type="ECO:0000313" key="2">
    <source>
        <dbReference type="EMBL" id="MFD2681802.1"/>
    </source>
</evidence>
<dbReference type="Proteomes" id="UP001597506">
    <property type="component" value="Unassembled WGS sequence"/>
</dbReference>
<dbReference type="Gene3D" id="3.40.50.1820">
    <property type="entry name" value="alpha/beta hydrolase"/>
    <property type="match status" value="1"/>
</dbReference>
<protein>
    <submittedName>
        <fullName evidence="2">Alpha/beta fold hydrolase</fullName>
    </submittedName>
</protein>
<dbReference type="SUPFAM" id="SSF53474">
    <property type="entry name" value="alpha/beta-Hydrolases"/>
    <property type="match status" value="1"/>
</dbReference>
<dbReference type="InterPro" id="IPR050228">
    <property type="entry name" value="Carboxylesterase_BioH"/>
</dbReference>
<keyword evidence="2" id="KW-0378">Hydrolase</keyword>
<dbReference type="InterPro" id="IPR029058">
    <property type="entry name" value="AB_hydrolase_fold"/>
</dbReference>
<dbReference type="GO" id="GO:0016787">
    <property type="term" value="F:hydrolase activity"/>
    <property type="evidence" value="ECO:0007669"/>
    <property type="project" value="UniProtKB-KW"/>
</dbReference>
<proteinExistence type="predicted"/>
<dbReference type="InterPro" id="IPR000073">
    <property type="entry name" value="AB_hydrolase_1"/>
</dbReference>
<dbReference type="PRINTS" id="PR00111">
    <property type="entry name" value="ABHYDROLASE"/>
</dbReference>
<evidence type="ECO:0000259" key="1">
    <source>
        <dbReference type="Pfam" id="PF12697"/>
    </source>
</evidence>
<keyword evidence="3" id="KW-1185">Reference proteome</keyword>
<dbReference type="Pfam" id="PF12697">
    <property type="entry name" value="Abhydrolase_6"/>
    <property type="match status" value="1"/>
</dbReference>